<keyword evidence="5" id="KW-1185">Reference proteome</keyword>
<dbReference type="PANTHER" id="PTHR43877:SF2">
    <property type="entry name" value="AMINOALKYLPHOSPHONATE N-ACETYLTRANSFERASE-RELATED"/>
    <property type="match status" value="1"/>
</dbReference>
<reference evidence="5" key="1">
    <citation type="journal article" date="2019" name="Int. J. Syst. Evol. Microbiol.">
        <title>The Global Catalogue of Microorganisms (GCM) 10K type strain sequencing project: providing services to taxonomists for standard genome sequencing and annotation.</title>
        <authorList>
            <consortium name="The Broad Institute Genomics Platform"/>
            <consortium name="The Broad Institute Genome Sequencing Center for Infectious Disease"/>
            <person name="Wu L."/>
            <person name="Ma J."/>
        </authorList>
    </citation>
    <scope>NUCLEOTIDE SEQUENCE [LARGE SCALE GENOMIC DNA]</scope>
    <source>
        <strain evidence="5">JCM 16014</strain>
    </source>
</reference>
<dbReference type="Gene3D" id="3.40.630.30">
    <property type="match status" value="1"/>
</dbReference>
<evidence type="ECO:0000259" key="3">
    <source>
        <dbReference type="PROSITE" id="PS51186"/>
    </source>
</evidence>
<dbReference type="Pfam" id="PF00583">
    <property type="entry name" value="Acetyltransf_1"/>
    <property type="match status" value="1"/>
</dbReference>
<dbReference type="InterPro" id="IPR000182">
    <property type="entry name" value="GNAT_dom"/>
</dbReference>
<organism evidence="4 5">
    <name type="scientific">Catenulispora yoronensis</name>
    <dbReference type="NCBI Taxonomy" id="450799"/>
    <lineage>
        <taxon>Bacteria</taxon>
        <taxon>Bacillati</taxon>
        <taxon>Actinomycetota</taxon>
        <taxon>Actinomycetes</taxon>
        <taxon>Catenulisporales</taxon>
        <taxon>Catenulisporaceae</taxon>
        <taxon>Catenulispora</taxon>
    </lineage>
</organism>
<evidence type="ECO:0000313" key="5">
    <source>
        <dbReference type="Proteomes" id="UP001500751"/>
    </source>
</evidence>
<evidence type="ECO:0000256" key="2">
    <source>
        <dbReference type="ARBA" id="ARBA00023315"/>
    </source>
</evidence>
<dbReference type="SUPFAM" id="SSF55729">
    <property type="entry name" value="Acyl-CoA N-acyltransferases (Nat)"/>
    <property type="match status" value="1"/>
</dbReference>
<accession>A0ABP5FT88</accession>
<keyword evidence="1" id="KW-0808">Transferase</keyword>
<dbReference type="InterPro" id="IPR016181">
    <property type="entry name" value="Acyl_CoA_acyltransferase"/>
</dbReference>
<dbReference type="EMBL" id="BAAAQN010000018">
    <property type="protein sequence ID" value="GAA2032131.1"/>
    <property type="molecule type" value="Genomic_DNA"/>
</dbReference>
<dbReference type="CDD" id="cd04301">
    <property type="entry name" value="NAT_SF"/>
    <property type="match status" value="1"/>
</dbReference>
<feature type="domain" description="N-acetyltransferase" evidence="3">
    <location>
        <begin position="32"/>
        <end position="186"/>
    </location>
</feature>
<sequence>MRTRISRISRITRITRIRRGSAPSMAKPVRRVRLDPLTAEDYPAWEAHVVDGYAESQVRSGQWAPDTAHGLALEATRELLPQGAATPGQHLWIARDAETGAKVGGLWIAMRFRGGLMEAFVFDVHVDPGQQGGGYGRAIMEAGAEEAKRLGADVVALNVFGYNDRAYSLYKSLGYEVTNRHMRLPL</sequence>
<dbReference type="PANTHER" id="PTHR43877">
    <property type="entry name" value="AMINOALKYLPHOSPHONATE N-ACETYLTRANSFERASE-RELATED-RELATED"/>
    <property type="match status" value="1"/>
</dbReference>
<evidence type="ECO:0000256" key="1">
    <source>
        <dbReference type="ARBA" id="ARBA00022679"/>
    </source>
</evidence>
<dbReference type="Proteomes" id="UP001500751">
    <property type="component" value="Unassembled WGS sequence"/>
</dbReference>
<evidence type="ECO:0000313" key="4">
    <source>
        <dbReference type="EMBL" id="GAA2032131.1"/>
    </source>
</evidence>
<protein>
    <recommendedName>
        <fullName evidence="3">N-acetyltransferase domain-containing protein</fullName>
    </recommendedName>
</protein>
<name>A0ABP5FT88_9ACTN</name>
<gene>
    <name evidence="4" type="ORF">GCM10009839_35270</name>
</gene>
<proteinExistence type="predicted"/>
<comment type="caution">
    <text evidence="4">The sequence shown here is derived from an EMBL/GenBank/DDBJ whole genome shotgun (WGS) entry which is preliminary data.</text>
</comment>
<dbReference type="InterPro" id="IPR050832">
    <property type="entry name" value="Bact_Acetyltransf"/>
</dbReference>
<keyword evidence="2" id="KW-0012">Acyltransferase</keyword>
<dbReference type="PROSITE" id="PS51186">
    <property type="entry name" value="GNAT"/>
    <property type="match status" value="1"/>
</dbReference>